<organism evidence="7 8">
    <name type="scientific">Daphnia sinensis</name>
    <dbReference type="NCBI Taxonomy" id="1820382"/>
    <lineage>
        <taxon>Eukaryota</taxon>
        <taxon>Metazoa</taxon>
        <taxon>Ecdysozoa</taxon>
        <taxon>Arthropoda</taxon>
        <taxon>Crustacea</taxon>
        <taxon>Branchiopoda</taxon>
        <taxon>Diplostraca</taxon>
        <taxon>Cladocera</taxon>
        <taxon>Anomopoda</taxon>
        <taxon>Daphniidae</taxon>
        <taxon>Daphnia</taxon>
        <taxon>Daphnia similis group</taxon>
    </lineage>
</organism>
<gene>
    <name evidence="7" type="ORF">GHT06_008548</name>
</gene>
<feature type="region of interest" description="Disordered" evidence="5">
    <location>
        <begin position="1"/>
        <end position="31"/>
    </location>
</feature>
<evidence type="ECO:0000313" key="8">
    <source>
        <dbReference type="Proteomes" id="UP000820818"/>
    </source>
</evidence>
<comment type="caution">
    <text evidence="7">The sequence shown here is derived from an EMBL/GenBank/DDBJ whole genome shotgun (WGS) entry which is preliminary data.</text>
</comment>
<accession>A0AAD5L2E8</accession>
<keyword evidence="8" id="KW-1185">Reference proteome</keyword>
<feature type="region of interest" description="Disordered" evidence="5">
    <location>
        <begin position="181"/>
        <end position="205"/>
    </location>
</feature>
<dbReference type="SUPFAM" id="SSF90229">
    <property type="entry name" value="CCCH zinc finger"/>
    <property type="match status" value="1"/>
</dbReference>
<evidence type="ECO:0000259" key="6">
    <source>
        <dbReference type="PROSITE" id="PS50103"/>
    </source>
</evidence>
<evidence type="ECO:0000256" key="3">
    <source>
        <dbReference type="ARBA" id="ARBA00022833"/>
    </source>
</evidence>
<evidence type="ECO:0000256" key="5">
    <source>
        <dbReference type="SAM" id="MobiDB-lite"/>
    </source>
</evidence>
<dbReference type="GO" id="GO:0008270">
    <property type="term" value="F:zinc ion binding"/>
    <property type="evidence" value="ECO:0007669"/>
    <property type="project" value="UniProtKB-KW"/>
</dbReference>
<name>A0AAD5L2E8_9CRUS</name>
<dbReference type="Proteomes" id="UP000820818">
    <property type="component" value="Linkage Group LG1"/>
</dbReference>
<dbReference type="InterPro" id="IPR041367">
    <property type="entry name" value="Znf-CCCH_4"/>
</dbReference>
<protein>
    <recommendedName>
        <fullName evidence="6">C3H1-type domain-containing protein</fullName>
    </recommendedName>
</protein>
<evidence type="ECO:0000256" key="4">
    <source>
        <dbReference type="PROSITE-ProRule" id="PRU00723"/>
    </source>
</evidence>
<evidence type="ECO:0000313" key="7">
    <source>
        <dbReference type="EMBL" id="KAI9564807.1"/>
    </source>
</evidence>
<dbReference type="PROSITE" id="PS50103">
    <property type="entry name" value="ZF_C3H1"/>
    <property type="match status" value="1"/>
</dbReference>
<dbReference type="InterPro" id="IPR000571">
    <property type="entry name" value="Znf_CCCH"/>
</dbReference>
<dbReference type="Gene3D" id="4.10.1000.10">
    <property type="entry name" value="Zinc finger, CCCH-type"/>
    <property type="match status" value="1"/>
</dbReference>
<dbReference type="InterPro" id="IPR036855">
    <property type="entry name" value="Znf_CCCH_sf"/>
</dbReference>
<dbReference type="AlphaFoldDB" id="A0AAD5L2E8"/>
<dbReference type="Pfam" id="PF18044">
    <property type="entry name" value="zf-CCCH_4"/>
    <property type="match status" value="1"/>
</dbReference>
<sequence length="205" mass="23110">MTSLNLLVGYGSDDSDSSETTEKIELPLPEEPAITKTNNFFQIVDDSSSGDEDQTDDFSLQDEYSRNLKNPFRSSEPTVTGHSVFANPYKEAEDAEKGTLEKHVKFAPKLDDIKEINGRKICWNYRKGRCRFGSDCVFAHDSELLQKKQKQVDSLQNSICSPDFGDSTGINSTISQNSRCSTKRHFSAEQMGNPSQKKVRLHQHH</sequence>
<proteinExistence type="predicted"/>
<keyword evidence="2 4" id="KW-0863">Zinc-finger</keyword>
<feature type="domain" description="C3H1-type" evidence="6">
    <location>
        <begin position="116"/>
        <end position="143"/>
    </location>
</feature>
<evidence type="ECO:0000256" key="2">
    <source>
        <dbReference type="ARBA" id="ARBA00022771"/>
    </source>
</evidence>
<keyword evidence="1 4" id="KW-0479">Metal-binding</keyword>
<feature type="zinc finger region" description="C3H1-type" evidence="4">
    <location>
        <begin position="116"/>
        <end position="143"/>
    </location>
</feature>
<dbReference type="EMBL" id="WJBH02000001">
    <property type="protein sequence ID" value="KAI9564807.1"/>
    <property type="molecule type" value="Genomic_DNA"/>
</dbReference>
<keyword evidence="3 4" id="KW-0862">Zinc</keyword>
<reference evidence="7 8" key="1">
    <citation type="submission" date="2022-05" db="EMBL/GenBank/DDBJ databases">
        <title>A multi-omics perspective on studying reproductive biology in Daphnia sinensis.</title>
        <authorList>
            <person name="Jia J."/>
        </authorList>
    </citation>
    <scope>NUCLEOTIDE SEQUENCE [LARGE SCALE GENOMIC DNA]</scope>
    <source>
        <strain evidence="7 8">WSL</strain>
    </source>
</reference>
<evidence type="ECO:0000256" key="1">
    <source>
        <dbReference type="ARBA" id="ARBA00022723"/>
    </source>
</evidence>